<name>A0ACB6R9W8_9PLEO</name>
<organism evidence="1 2">
    <name type="scientific">Lindgomyces ingoldianus</name>
    <dbReference type="NCBI Taxonomy" id="673940"/>
    <lineage>
        <taxon>Eukaryota</taxon>
        <taxon>Fungi</taxon>
        <taxon>Dikarya</taxon>
        <taxon>Ascomycota</taxon>
        <taxon>Pezizomycotina</taxon>
        <taxon>Dothideomycetes</taxon>
        <taxon>Pleosporomycetidae</taxon>
        <taxon>Pleosporales</taxon>
        <taxon>Lindgomycetaceae</taxon>
        <taxon>Lindgomyces</taxon>
    </lineage>
</organism>
<dbReference type="EMBL" id="MU003496">
    <property type="protein sequence ID" value="KAF2475251.1"/>
    <property type="molecule type" value="Genomic_DNA"/>
</dbReference>
<gene>
    <name evidence="1" type="ORF">BDR25DRAFT_350644</name>
</gene>
<accession>A0ACB6R9W8</accession>
<dbReference type="Proteomes" id="UP000799755">
    <property type="component" value="Unassembled WGS sequence"/>
</dbReference>
<evidence type="ECO:0000313" key="1">
    <source>
        <dbReference type="EMBL" id="KAF2475251.1"/>
    </source>
</evidence>
<keyword evidence="2" id="KW-1185">Reference proteome</keyword>
<sequence>MLDVLLNLQSKENRTSQPANPLVSSTPPRCHQKFHHGPPNDTENPKRFQGQSDEEVGRSSERPSSFNRPVVRGVELRPCTADAISHSIEIPRFGEDCRLINRAATDINGYWMGESRHPTGWINASFALLSQTDDAALTRLPGFRNHPDEKDLLTALIILKLRREPDPNAHPFHARRLHTADHGSISSISLLQAWCWLRILQKFPPEEDASQNLFSEFAPEVVICLATFFSLADGLVRDPVLGCFETPLSAEQALLALQILIQVPSPEGIFDARSRRRLAVLALVNGAHPQVNAQITGPLLKPLQLLQIAPSDTVTPTVTIGLNILKYRWMPEWHHVNSSSFTLTGNMRTQPYLLMNAGGNFVRRAGVRLLSRIQDATFSLRFMARFVRCLVSQPCLRSLKAKSNDMPSHTACAKHGTRVKEYVEERELARRPESRVLERKIRANQPGDGSTYALHDSLHFFGRLIDETHPLALGSALFSRNPPACQPLGLKKLYVVSKVSPNFHLSVVPFQFNISSLQPTVTLQYHTLINTMKVIDTLAEAYTSRNN</sequence>
<proteinExistence type="predicted"/>
<evidence type="ECO:0000313" key="2">
    <source>
        <dbReference type="Proteomes" id="UP000799755"/>
    </source>
</evidence>
<protein>
    <submittedName>
        <fullName evidence="1">Uncharacterized protein</fullName>
    </submittedName>
</protein>
<comment type="caution">
    <text evidence="1">The sequence shown here is derived from an EMBL/GenBank/DDBJ whole genome shotgun (WGS) entry which is preliminary data.</text>
</comment>
<reference evidence="1" key="1">
    <citation type="journal article" date="2020" name="Stud. Mycol.">
        <title>101 Dothideomycetes genomes: a test case for predicting lifestyles and emergence of pathogens.</title>
        <authorList>
            <person name="Haridas S."/>
            <person name="Albert R."/>
            <person name="Binder M."/>
            <person name="Bloem J."/>
            <person name="Labutti K."/>
            <person name="Salamov A."/>
            <person name="Andreopoulos B."/>
            <person name="Baker S."/>
            <person name="Barry K."/>
            <person name="Bills G."/>
            <person name="Bluhm B."/>
            <person name="Cannon C."/>
            <person name="Castanera R."/>
            <person name="Culley D."/>
            <person name="Daum C."/>
            <person name="Ezra D."/>
            <person name="Gonzalez J."/>
            <person name="Henrissat B."/>
            <person name="Kuo A."/>
            <person name="Liang C."/>
            <person name="Lipzen A."/>
            <person name="Lutzoni F."/>
            <person name="Magnuson J."/>
            <person name="Mondo S."/>
            <person name="Nolan M."/>
            <person name="Ohm R."/>
            <person name="Pangilinan J."/>
            <person name="Park H.-J."/>
            <person name="Ramirez L."/>
            <person name="Alfaro M."/>
            <person name="Sun H."/>
            <person name="Tritt A."/>
            <person name="Yoshinaga Y."/>
            <person name="Zwiers L.-H."/>
            <person name="Turgeon B."/>
            <person name="Goodwin S."/>
            <person name="Spatafora J."/>
            <person name="Crous P."/>
            <person name="Grigoriev I."/>
        </authorList>
    </citation>
    <scope>NUCLEOTIDE SEQUENCE</scope>
    <source>
        <strain evidence="1">ATCC 200398</strain>
    </source>
</reference>